<comment type="caution">
    <text evidence="2">The sequence shown here is derived from an EMBL/GenBank/DDBJ whole genome shotgun (WGS) entry which is preliminary data.</text>
</comment>
<dbReference type="Proteomes" id="UP000652219">
    <property type="component" value="Unassembled WGS sequence"/>
</dbReference>
<protein>
    <submittedName>
        <fullName evidence="2">Uncharacterized protein</fullName>
    </submittedName>
</protein>
<evidence type="ECO:0000313" key="2">
    <source>
        <dbReference type="EMBL" id="KAF6816802.1"/>
    </source>
</evidence>
<feature type="region of interest" description="Disordered" evidence="1">
    <location>
        <begin position="1"/>
        <end position="29"/>
    </location>
</feature>
<gene>
    <name evidence="2" type="ORF">CSOJ01_02733</name>
</gene>
<evidence type="ECO:0000313" key="3">
    <source>
        <dbReference type="Proteomes" id="UP000652219"/>
    </source>
</evidence>
<organism evidence="2 3">
    <name type="scientific">Colletotrichum sojae</name>
    <dbReference type="NCBI Taxonomy" id="2175907"/>
    <lineage>
        <taxon>Eukaryota</taxon>
        <taxon>Fungi</taxon>
        <taxon>Dikarya</taxon>
        <taxon>Ascomycota</taxon>
        <taxon>Pezizomycotina</taxon>
        <taxon>Sordariomycetes</taxon>
        <taxon>Hypocreomycetidae</taxon>
        <taxon>Glomerellales</taxon>
        <taxon>Glomerellaceae</taxon>
        <taxon>Colletotrichum</taxon>
        <taxon>Colletotrichum orchidearum species complex</taxon>
    </lineage>
</organism>
<dbReference type="AlphaFoldDB" id="A0A8H6JPS3"/>
<name>A0A8H6JPS3_9PEZI</name>
<dbReference type="EMBL" id="WIGN01000025">
    <property type="protein sequence ID" value="KAF6816802.1"/>
    <property type="molecule type" value="Genomic_DNA"/>
</dbReference>
<accession>A0A8H6JPS3</accession>
<keyword evidence="3" id="KW-1185">Reference proteome</keyword>
<proteinExistence type="predicted"/>
<reference evidence="2 3" key="1">
    <citation type="journal article" date="2020" name="Phytopathology">
        <title>Genome Sequence Resources of Colletotrichum truncatum, C. plurivorum, C. musicola, and C. sojae: Four Species Pathogenic to Soybean (Glycine max).</title>
        <authorList>
            <person name="Rogerio F."/>
            <person name="Boufleur T.R."/>
            <person name="Ciampi-Guillardi M."/>
            <person name="Sukno S.A."/>
            <person name="Thon M.R."/>
            <person name="Massola Junior N.S."/>
            <person name="Baroncelli R."/>
        </authorList>
    </citation>
    <scope>NUCLEOTIDE SEQUENCE [LARGE SCALE GENOMIC DNA]</scope>
    <source>
        <strain evidence="2 3">LFN0009</strain>
    </source>
</reference>
<sequence length="29" mass="3126">METISLPFPTALETPNRPSSTTKVVPLTP</sequence>
<evidence type="ECO:0000256" key="1">
    <source>
        <dbReference type="SAM" id="MobiDB-lite"/>
    </source>
</evidence>